<keyword evidence="1" id="KW-0175">Coiled coil</keyword>
<protein>
    <recommendedName>
        <fullName evidence="4">Scaffolding protein</fullName>
    </recommendedName>
</protein>
<evidence type="ECO:0008006" key="4">
    <source>
        <dbReference type="Google" id="ProtNLM"/>
    </source>
</evidence>
<feature type="coiled-coil region" evidence="1">
    <location>
        <begin position="30"/>
        <end position="78"/>
    </location>
</feature>
<evidence type="ECO:0000256" key="2">
    <source>
        <dbReference type="SAM" id="MobiDB-lite"/>
    </source>
</evidence>
<sequence length="156" mass="16398">MSEDTSTAENASQELPDWARDQITKANSEAAKYRSEKNDLATALKQAQEEASGYTTKVTELEEKLAASQAEVKALSQGEMRLRAALNVGIGSDKLDDFAALLKGDTAEEVAAHAEKLKALFGSDPAPARATDPSQGSAPLPLNGDPLVALLTSAVN</sequence>
<feature type="compositionally biased region" description="Polar residues" evidence="2">
    <location>
        <begin position="1"/>
        <end position="13"/>
    </location>
</feature>
<feature type="region of interest" description="Disordered" evidence="2">
    <location>
        <begin position="122"/>
        <end position="144"/>
    </location>
</feature>
<organism evidence="3">
    <name type="scientific">Siphoviridae sp. ctXOZ1</name>
    <dbReference type="NCBI Taxonomy" id="2823585"/>
    <lineage>
        <taxon>Viruses</taxon>
        <taxon>Duplodnaviria</taxon>
        <taxon>Heunggongvirae</taxon>
        <taxon>Uroviricota</taxon>
        <taxon>Caudoviricetes</taxon>
    </lineage>
</organism>
<evidence type="ECO:0000256" key="1">
    <source>
        <dbReference type="SAM" id="Coils"/>
    </source>
</evidence>
<feature type="region of interest" description="Disordered" evidence="2">
    <location>
        <begin position="1"/>
        <end position="20"/>
    </location>
</feature>
<proteinExistence type="predicted"/>
<dbReference type="EMBL" id="BK014672">
    <property type="protein sequence ID" value="DAD67264.1"/>
    <property type="molecule type" value="Genomic_DNA"/>
</dbReference>
<evidence type="ECO:0000313" key="3">
    <source>
        <dbReference type="EMBL" id="DAD67264.1"/>
    </source>
</evidence>
<accession>A0A8S5LBF4</accession>
<name>A0A8S5LBF4_9CAUD</name>
<reference evidence="3" key="1">
    <citation type="journal article" date="2021" name="Proc. Natl. Acad. Sci. U.S.A.">
        <title>A Catalog of Tens of Thousands of Viruses from Human Metagenomes Reveals Hidden Associations with Chronic Diseases.</title>
        <authorList>
            <person name="Tisza M.J."/>
            <person name="Buck C.B."/>
        </authorList>
    </citation>
    <scope>NUCLEOTIDE SEQUENCE</scope>
    <source>
        <strain evidence="3">CtXOZ1</strain>
    </source>
</reference>